<comment type="caution">
    <text evidence="3">The sequence shown here is derived from an EMBL/GenBank/DDBJ whole genome shotgun (WGS) entry which is preliminary data.</text>
</comment>
<evidence type="ECO:0000256" key="2">
    <source>
        <dbReference type="SAM" id="Phobius"/>
    </source>
</evidence>
<proteinExistence type="predicted"/>
<name>A0ABV3SZI0_9ACTN</name>
<evidence type="ECO:0000256" key="1">
    <source>
        <dbReference type="SAM" id="MobiDB-lite"/>
    </source>
</evidence>
<dbReference type="Proteomes" id="UP001556631">
    <property type="component" value="Unassembled WGS sequence"/>
</dbReference>
<protein>
    <submittedName>
        <fullName evidence="3">Zinc ribbon domain-containing protein</fullName>
    </submittedName>
</protein>
<keyword evidence="2" id="KW-1133">Transmembrane helix</keyword>
<feature type="region of interest" description="Disordered" evidence="1">
    <location>
        <begin position="20"/>
        <end position="104"/>
    </location>
</feature>
<feature type="compositionally biased region" description="Pro residues" evidence="1">
    <location>
        <begin position="81"/>
        <end position="99"/>
    </location>
</feature>
<feature type="compositionally biased region" description="Pro residues" evidence="1">
    <location>
        <begin position="38"/>
        <end position="60"/>
    </location>
</feature>
<evidence type="ECO:0000313" key="3">
    <source>
        <dbReference type="EMBL" id="MEX0428352.1"/>
    </source>
</evidence>
<feature type="compositionally biased region" description="Low complexity" evidence="1">
    <location>
        <begin position="144"/>
        <end position="167"/>
    </location>
</feature>
<keyword evidence="2" id="KW-0812">Transmembrane</keyword>
<accession>A0ABV3SZI0</accession>
<dbReference type="RefSeq" id="WP_367994324.1">
    <property type="nucleotide sequence ID" value="NZ_JBFPJR010000019.1"/>
</dbReference>
<sequence>MTQRFCTSCGQSVDGMKFCTSCGTPVGDPTGPGAASPGSPPTPPSGPPSGPPPSWTPPVAPAQQVAPAPAPHDTAARGLPRVPPVPSMPPQVAPAGPPRPPRRSGRAGWAIVGVVLVLLVGGVAFGLGSLANRHDGQSGASTRVSVPAAGSTAPSTSPSASPSPSDGPDAKVAAKLSTLLSDSIRNKTDIQGAVADLNACRRIDHAVKTFADAASSRSRLVTKARALDVDALAGADRLVSALTRAWTSSADADRAFANWGRSMHKTKKGCKADKAALRRATQFSVESHVPKRAAAAAWNPIARKYGLPTVGWKQL</sequence>
<feature type="transmembrane region" description="Helical" evidence="2">
    <location>
        <begin position="109"/>
        <end position="131"/>
    </location>
</feature>
<evidence type="ECO:0000313" key="4">
    <source>
        <dbReference type="Proteomes" id="UP001556631"/>
    </source>
</evidence>
<gene>
    <name evidence="3" type="ORF">AB3X52_12040</name>
</gene>
<organism evidence="3 4">
    <name type="scientific">Nocardioides eburneus</name>
    <dbReference type="NCBI Taxonomy" id="3231482"/>
    <lineage>
        <taxon>Bacteria</taxon>
        <taxon>Bacillati</taxon>
        <taxon>Actinomycetota</taxon>
        <taxon>Actinomycetes</taxon>
        <taxon>Propionibacteriales</taxon>
        <taxon>Nocardioidaceae</taxon>
        <taxon>Nocardioides</taxon>
    </lineage>
</organism>
<keyword evidence="4" id="KW-1185">Reference proteome</keyword>
<feature type="region of interest" description="Disordered" evidence="1">
    <location>
        <begin position="131"/>
        <end position="170"/>
    </location>
</feature>
<keyword evidence="2" id="KW-0472">Membrane</keyword>
<reference evidence="3 4" key="1">
    <citation type="submission" date="2024-07" db="EMBL/GenBank/DDBJ databases">
        <authorList>
            <person name="Lee S."/>
            <person name="Kang M."/>
        </authorList>
    </citation>
    <scope>NUCLEOTIDE SEQUENCE [LARGE SCALE GENOMIC DNA]</scope>
    <source>
        <strain evidence="3 4">DS6</strain>
    </source>
</reference>
<dbReference type="EMBL" id="JBFPJR010000019">
    <property type="protein sequence ID" value="MEX0428352.1"/>
    <property type="molecule type" value="Genomic_DNA"/>
</dbReference>